<dbReference type="SUPFAM" id="SSF56601">
    <property type="entry name" value="beta-lactamase/transpeptidase-like"/>
    <property type="match status" value="1"/>
</dbReference>
<gene>
    <name evidence="2" type="ORF">SAMN05661109_01587</name>
</gene>
<dbReference type="InterPro" id="IPR012338">
    <property type="entry name" value="Beta-lactam/transpept-like"/>
</dbReference>
<evidence type="ECO:0000313" key="3">
    <source>
        <dbReference type="Proteomes" id="UP000198929"/>
    </source>
</evidence>
<evidence type="ECO:0000256" key="1">
    <source>
        <dbReference type="SAM" id="MobiDB-lite"/>
    </source>
</evidence>
<dbReference type="STRING" id="1121357.SAMN05661109_01587"/>
<organism evidence="2 3">
    <name type="scientific">Corynebacterium cystitidis DSM 20524</name>
    <dbReference type="NCBI Taxonomy" id="1121357"/>
    <lineage>
        <taxon>Bacteria</taxon>
        <taxon>Bacillati</taxon>
        <taxon>Actinomycetota</taxon>
        <taxon>Actinomycetes</taxon>
        <taxon>Mycobacteriales</taxon>
        <taxon>Corynebacteriaceae</taxon>
        <taxon>Corynebacterium</taxon>
    </lineage>
</organism>
<dbReference type="Gene3D" id="3.40.710.10">
    <property type="entry name" value="DD-peptidase/beta-lactamase superfamily"/>
    <property type="match status" value="1"/>
</dbReference>
<sequence>MMRRQILSATSALVLVGTLNSSCTIGDPETTSVLNDESSTVNHTPTTAVPPSTSGPLPYPGDDYLTAELQGVVDGVVAKYGGAAALPVSDGTAENVGGEDVAFPAWSTIKVPIAIAALRQDPSMSATAMDAITSSDKAAAEALWATVAPSQVEAVLAEASVPITVCVYPKAPPRFLHVLSNVVVAVAAGATRREPAACTGRAARARHDGPDSSGPGLWYRTVARRVF</sequence>
<keyword evidence="3" id="KW-1185">Reference proteome</keyword>
<evidence type="ECO:0008006" key="4">
    <source>
        <dbReference type="Google" id="ProtNLM"/>
    </source>
</evidence>
<proteinExistence type="predicted"/>
<accession>A0A1H9TWL0</accession>
<feature type="region of interest" description="Disordered" evidence="1">
    <location>
        <begin position="33"/>
        <end position="56"/>
    </location>
</feature>
<dbReference type="EMBL" id="FOGQ01000006">
    <property type="protein sequence ID" value="SES01421.1"/>
    <property type="molecule type" value="Genomic_DNA"/>
</dbReference>
<dbReference type="AlphaFoldDB" id="A0A1H9TWL0"/>
<reference evidence="3" key="1">
    <citation type="submission" date="2016-10" db="EMBL/GenBank/DDBJ databases">
        <authorList>
            <person name="Varghese N."/>
            <person name="Submissions S."/>
        </authorList>
    </citation>
    <scope>NUCLEOTIDE SEQUENCE [LARGE SCALE GENOMIC DNA]</scope>
    <source>
        <strain evidence="3">DSM 20524</strain>
    </source>
</reference>
<evidence type="ECO:0000313" key="2">
    <source>
        <dbReference type="EMBL" id="SES01421.1"/>
    </source>
</evidence>
<name>A0A1H9TWL0_9CORY</name>
<feature type="compositionally biased region" description="Polar residues" evidence="1">
    <location>
        <begin position="33"/>
        <end position="55"/>
    </location>
</feature>
<protein>
    <recommendedName>
        <fullName evidence="4">Beta-lactamase</fullName>
    </recommendedName>
</protein>
<dbReference type="Proteomes" id="UP000198929">
    <property type="component" value="Unassembled WGS sequence"/>
</dbReference>
<dbReference type="RefSeq" id="WP_231909982.1">
    <property type="nucleotide sequence ID" value="NZ_CP047199.1"/>
</dbReference>